<evidence type="ECO:0000256" key="1">
    <source>
        <dbReference type="SAM" id="MobiDB-lite"/>
    </source>
</evidence>
<feature type="compositionally biased region" description="Polar residues" evidence="1">
    <location>
        <begin position="41"/>
        <end position="54"/>
    </location>
</feature>
<proteinExistence type="predicted"/>
<evidence type="ECO:0000313" key="2">
    <source>
        <dbReference type="EMBL" id="TQE05798.1"/>
    </source>
</evidence>
<organism evidence="2 3">
    <name type="scientific">Malus baccata</name>
    <name type="common">Siberian crab apple</name>
    <name type="synonym">Pyrus baccata</name>
    <dbReference type="NCBI Taxonomy" id="106549"/>
    <lineage>
        <taxon>Eukaryota</taxon>
        <taxon>Viridiplantae</taxon>
        <taxon>Streptophyta</taxon>
        <taxon>Embryophyta</taxon>
        <taxon>Tracheophyta</taxon>
        <taxon>Spermatophyta</taxon>
        <taxon>Magnoliopsida</taxon>
        <taxon>eudicotyledons</taxon>
        <taxon>Gunneridae</taxon>
        <taxon>Pentapetalae</taxon>
        <taxon>rosids</taxon>
        <taxon>fabids</taxon>
        <taxon>Rosales</taxon>
        <taxon>Rosaceae</taxon>
        <taxon>Amygdaloideae</taxon>
        <taxon>Maleae</taxon>
        <taxon>Malus</taxon>
    </lineage>
</organism>
<evidence type="ECO:0000313" key="3">
    <source>
        <dbReference type="Proteomes" id="UP000315295"/>
    </source>
</evidence>
<protein>
    <submittedName>
        <fullName evidence="2">Uncharacterized protein</fullName>
    </submittedName>
</protein>
<gene>
    <name evidence="2" type="ORF">C1H46_008617</name>
</gene>
<keyword evidence="3" id="KW-1185">Reference proteome</keyword>
<dbReference type="Proteomes" id="UP000315295">
    <property type="component" value="Unassembled WGS sequence"/>
</dbReference>
<feature type="compositionally biased region" description="Basic and acidic residues" evidence="1">
    <location>
        <begin position="29"/>
        <end position="39"/>
    </location>
</feature>
<reference evidence="2 3" key="1">
    <citation type="journal article" date="2019" name="G3 (Bethesda)">
        <title>Sequencing of a Wild Apple (Malus baccata) Genome Unravels the Differences Between Cultivated and Wild Apple Species Regarding Disease Resistance and Cold Tolerance.</title>
        <authorList>
            <person name="Chen X."/>
        </authorList>
    </citation>
    <scope>NUCLEOTIDE SEQUENCE [LARGE SCALE GENOMIC DNA]</scope>
    <source>
        <strain evidence="3">cv. Shandingzi</strain>
        <tissue evidence="2">Leaves</tissue>
    </source>
</reference>
<name>A0A540N416_MALBA</name>
<sequence length="76" mass="8471">MLKINPSHAHRTKPEINCIIHKQYPTDRVCSHQEKEASGKETPTGNSAKTDTQTKGGGVTTRAETLHIFLESRETQ</sequence>
<accession>A0A540N416</accession>
<dbReference type="EMBL" id="VIEB01000115">
    <property type="protein sequence ID" value="TQE05798.1"/>
    <property type="molecule type" value="Genomic_DNA"/>
</dbReference>
<comment type="caution">
    <text evidence="2">The sequence shown here is derived from an EMBL/GenBank/DDBJ whole genome shotgun (WGS) entry which is preliminary data.</text>
</comment>
<feature type="region of interest" description="Disordered" evidence="1">
    <location>
        <begin position="29"/>
        <end position="62"/>
    </location>
</feature>
<dbReference type="AlphaFoldDB" id="A0A540N416"/>